<organism evidence="9 10">
    <name type="scientific">Glonium stellatum</name>
    <dbReference type="NCBI Taxonomy" id="574774"/>
    <lineage>
        <taxon>Eukaryota</taxon>
        <taxon>Fungi</taxon>
        <taxon>Dikarya</taxon>
        <taxon>Ascomycota</taxon>
        <taxon>Pezizomycotina</taxon>
        <taxon>Dothideomycetes</taxon>
        <taxon>Pleosporomycetidae</taxon>
        <taxon>Gloniales</taxon>
        <taxon>Gloniaceae</taxon>
        <taxon>Glonium</taxon>
    </lineage>
</organism>
<dbReference type="GO" id="GO:0004497">
    <property type="term" value="F:monooxygenase activity"/>
    <property type="evidence" value="ECO:0007669"/>
    <property type="project" value="UniProtKB-KW"/>
</dbReference>
<keyword evidence="7" id="KW-0560">Oxidoreductase</keyword>
<dbReference type="Proteomes" id="UP000250140">
    <property type="component" value="Unassembled WGS sequence"/>
</dbReference>
<dbReference type="InterPro" id="IPR036396">
    <property type="entry name" value="Cyt_P450_sf"/>
</dbReference>
<name>A0A8E2F4G9_9PEZI</name>
<evidence type="ECO:0000256" key="1">
    <source>
        <dbReference type="ARBA" id="ARBA00001971"/>
    </source>
</evidence>
<keyword evidence="8" id="KW-0472">Membrane</keyword>
<evidence type="ECO:0000313" key="10">
    <source>
        <dbReference type="Proteomes" id="UP000250140"/>
    </source>
</evidence>
<dbReference type="GO" id="GO:0016705">
    <property type="term" value="F:oxidoreductase activity, acting on paired donors, with incorporation or reduction of molecular oxygen"/>
    <property type="evidence" value="ECO:0007669"/>
    <property type="project" value="InterPro"/>
</dbReference>
<dbReference type="GO" id="GO:0020037">
    <property type="term" value="F:heme binding"/>
    <property type="evidence" value="ECO:0007669"/>
    <property type="project" value="InterPro"/>
</dbReference>
<dbReference type="InterPro" id="IPR002401">
    <property type="entry name" value="Cyt_P450_E_grp-I"/>
</dbReference>
<evidence type="ECO:0000256" key="2">
    <source>
        <dbReference type="ARBA" id="ARBA00010617"/>
    </source>
</evidence>
<keyword evidence="5 6" id="KW-0408">Iron</keyword>
<dbReference type="SUPFAM" id="SSF48264">
    <property type="entry name" value="Cytochrome P450"/>
    <property type="match status" value="1"/>
</dbReference>
<dbReference type="InterPro" id="IPR017972">
    <property type="entry name" value="Cyt_P450_CS"/>
</dbReference>
<evidence type="ECO:0000256" key="4">
    <source>
        <dbReference type="ARBA" id="ARBA00022723"/>
    </source>
</evidence>
<comment type="cofactor">
    <cofactor evidence="1 6">
        <name>heme</name>
        <dbReference type="ChEBI" id="CHEBI:30413"/>
    </cofactor>
</comment>
<dbReference type="PRINTS" id="PR00463">
    <property type="entry name" value="EP450I"/>
</dbReference>
<evidence type="ECO:0000256" key="7">
    <source>
        <dbReference type="RuleBase" id="RU000461"/>
    </source>
</evidence>
<comment type="similarity">
    <text evidence="2 7">Belongs to the cytochrome P450 family.</text>
</comment>
<feature type="transmembrane region" description="Helical" evidence="8">
    <location>
        <begin position="29"/>
        <end position="46"/>
    </location>
</feature>
<sequence length="504" mass="57340">MNTSITQSCLPALLSFLNVSSWYLVNHKIFVLLMGLAVICIHRLYFHKLSRFPGPRVAACTSLYYMYHMNSGVFPETCERLFKQYKSNVLRVAPNQLVFNEPSAMRQMVNLTDVWKGDFALRVIGFAPTTVSDIKDPQAHRRKRRQLGPGFSNAALAIQEPEAVQPNVNKLIQRIKESVDGVVNLSDYFDCVTTDNVGALAFNADFGMLDRPKDHEFLHVLPDVLRWSVVIQAVPILFKFMKLINKYGPGFMTPTPLRGVVDFSRKHLQIRVQRDAAGEKSNDIMSVILAENEKVPDSEKMGRYELLGEATALVAGGSDTVATALTLIFWHLGQNPSVYQRLVRDVRRAFNTSEEIDSHKAAKISYLKAVMNEAMRVTPVLPGPMWRRADHTIQVGEHLVPPETDMGVVRWCIFRHPKCFNEPTIFKPERWIEDQGDDLTVAQPFGVGPRMCIGRNIALMEMRLIVAKLLWTFDWVPITKQYQNKEYLVQYRGPMLMKATARKV</sequence>
<keyword evidence="3 6" id="KW-0349">Heme</keyword>
<accession>A0A8E2F4G9</accession>
<evidence type="ECO:0000256" key="3">
    <source>
        <dbReference type="ARBA" id="ARBA00022617"/>
    </source>
</evidence>
<keyword evidence="4 6" id="KW-0479">Metal-binding</keyword>
<dbReference type="InterPro" id="IPR001128">
    <property type="entry name" value="Cyt_P450"/>
</dbReference>
<evidence type="ECO:0000256" key="8">
    <source>
        <dbReference type="SAM" id="Phobius"/>
    </source>
</evidence>
<keyword evidence="8" id="KW-0812">Transmembrane</keyword>
<proteinExistence type="inferred from homology"/>
<dbReference type="Gene3D" id="1.10.630.10">
    <property type="entry name" value="Cytochrome P450"/>
    <property type="match status" value="1"/>
</dbReference>
<dbReference type="PRINTS" id="PR00385">
    <property type="entry name" value="P450"/>
</dbReference>
<dbReference type="EMBL" id="KV749247">
    <property type="protein sequence ID" value="OCL10396.1"/>
    <property type="molecule type" value="Genomic_DNA"/>
</dbReference>
<feature type="binding site" description="axial binding residue" evidence="6">
    <location>
        <position position="452"/>
    </location>
    <ligand>
        <name>heme</name>
        <dbReference type="ChEBI" id="CHEBI:30413"/>
    </ligand>
    <ligandPart>
        <name>Fe</name>
        <dbReference type="ChEBI" id="CHEBI:18248"/>
    </ligandPart>
</feature>
<evidence type="ECO:0000313" key="9">
    <source>
        <dbReference type="EMBL" id="OCL10396.1"/>
    </source>
</evidence>
<keyword evidence="10" id="KW-1185">Reference proteome</keyword>
<protein>
    <submittedName>
        <fullName evidence="9">Benzoate 4-monooxygenase cytochrome P450</fullName>
    </submittedName>
</protein>
<gene>
    <name evidence="9" type="ORF">AOQ84DRAFT_337540</name>
</gene>
<evidence type="ECO:0000256" key="5">
    <source>
        <dbReference type="ARBA" id="ARBA00023004"/>
    </source>
</evidence>
<keyword evidence="7 9" id="KW-0503">Monooxygenase</keyword>
<keyword evidence="8" id="KW-1133">Transmembrane helix</keyword>
<dbReference type="PANTHER" id="PTHR24305:SF210">
    <property type="entry name" value="CYTOCHROME P450 MONOOXYGENASE ASQL-RELATED"/>
    <property type="match status" value="1"/>
</dbReference>
<dbReference type="PROSITE" id="PS00086">
    <property type="entry name" value="CYTOCHROME_P450"/>
    <property type="match status" value="1"/>
</dbReference>
<reference evidence="9 10" key="1">
    <citation type="journal article" date="2016" name="Nat. Commun.">
        <title>Ectomycorrhizal ecology is imprinted in the genome of the dominant symbiotic fungus Cenococcum geophilum.</title>
        <authorList>
            <consortium name="DOE Joint Genome Institute"/>
            <person name="Peter M."/>
            <person name="Kohler A."/>
            <person name="Ohm R.A."/>
            <person name="Kuo A."/>
            <person name="Krutzmann J."/>
            <person name="Morin E."/>
            <person name="Arend M."/>
            <person name="Barry K.W."/>
            <person name="Binder M."/>
            <person name="Choi C."/>
            <person name="Clum A."/>
            <person name="Copeland A."/>
            <person name="Grisel N."/>
            <person name="Haridas S."/>
            <person name="Kipfer T."/>
            <person name="LaButti K."/>
            <person name="Lindquist E."/>
            <person name="Lipzen A."/>
            <person name="Maire R."/>
            <person name="Meier B."/>
            <person name="Mihaltcheva S."/>
            <person name="Molinier V."/>
            <person name="Murat C."/>
            <person name="Poggeler S."/>
            <person name="Quandt C.A."/>
            <person name="Sperisen C."/>
            <person name="Tritt A."/>
            <person name="Tisserant E."/>
            <person name="Crous P.W."/>
            <person name="Henrissat B."/>
            <person name="Nehls U."/>
            <person name="Egli S."/>
            <person name="Spatafora J.W."/>
            <person name="Grigoriev I.V."/>
            <person name="Martin F.M."/>
        </authorList>
    </citation>
    <scope>NUCLEOTIDE SEQUENCE [LARGE SCALE GENOMIC DNA]</scope>
    <source>
        <strain evidence="9 10">CBS 207.34</strain>
    </source>
</reference>
<dbReference type="Pfam" id="PF00067">
    <property type="entry name" value="p450"/>
    <property type="match status" value="1"/>
</dbReference>
<evidence type="ECO:0000256" key="6">
    <source>
        <dbReference type="PIRSR" id="PIRSR602401-1"/>
    </source>
</evidence>
<dbReference type="PANTHER" id="PTHR24305">
    <property type="entry name" value="CYTOCHROME P450"/>
    <property type="match status" value="1"/>
</dbReference>
<dbReference type="InterPro" id="IPR050121">
    <property type="entry name" value="Cytochrome_P450_monoxygenase"/>
</dbReference>
<dbReference type="OrthoDB" id="1470350at2759"/>
<dbReference type="GO" id="GO:0005506">
    <property type="term" value="F:iron ion binding"/>
    <property type="evidence" value="ECO:0007669"/>
    <property type="project" value="InterPro"/>
</dbReference>
<dbReference type="AlphaFoldDB" id="A0A8E2F4G9"/>